<name>A0ABZ2K2W6_9BACT</name>
<dbReference type="RefSeq" id="WP_394843661.1">
    <property type="nucleotide sequence ID" value="NZ_CP089982.1"/>
</dbReference>
<dbReference type="InterPro" id="IPR016024">
    <property type="entry name" value="ARM-type_fold"/>
</dbReference>
<dbReference type="Pfam" id="PF13646">
    <property type="entry name" value="HEAT_2"/>
    <property type="match status" value="1"/>
</dbReference>
<proteinExistence type="predicted"/>
<dbReference type="EMBL" id="CP089982">
    <property type="protein sequence ID" value="WXA93063.1"/>
    <property type="molecule type" value="Genomic_DNA"/>
</dbReference>
<gene>
    <name evidence="2" type="ORF">LZC95_42260</name>
</gene>
<keyword evidence="3" id="KW-1185">Reference proteome</keyword>
<evidence type="ECO:0000313" key="2">
    <source>
        <dbReference type="EMBL" id="WXA93063.1"/>
    </source>
</evidence>
<evidence type="ECO:0000256" key="1">
    <source>
        <dbReference type="SAM" id="MobiDB-lite"/>
    </source>
</evidence>
<dbReference type="Gene3D" id="1.25.10.10">
    <property type="entry name" value="Leucine-rich Repeat Variant"/>
    <property type="match status" value="1"/>
</dbReference>
<organism evidence="2 3">
    <name type="scientific">Pendulispora brunnea</name>
    <dbReference type="NCBI Taxonomy" id="2905690"/>
    <lineage>
        <taxon>Bacteria</taxon>
        <taxon>Pseudomonadati</taxon>
        <taxon>Myxococcota</taxon>
        <taxon>Myxococcia</taxon>
        <taxon>Myxococcales</taxon>
        <taxon>Sorangiineae</taxon>
        <taxon>Pendulisporaceae</taxon>
        <taxon>Pendulispora</taxon>
    </lineage>
</organism>
<reference evidence="2 3" key="1">
    <citation type="submission" date="2021-12" db="EMBL/GenBank/DDBJ databases">
        <title>Discovery of the Pendulisporaceae a myxobacterial family with distinct sporulation behavior and unique specialized metabolism.</title>
        <authorList>
            <person name="Garcia R."/>
            <person name="Popoff A."/>
            <person name="Bader C.D."/>
            <person name="Loehr J."/>
            <person name="Walesch S."/>
            <person name="Walt C."/>
            <person name="Boldt J."/>
            <person name="Bunk B."/>
            <person name="Haeckl F.J.F.P.J."/>
            <person name="Gunesch A.P."/>
            <person name="Birkelbach J."/>
            <person name="Nuebel U."/>
            <person name="Pietschmann T."/>
            <person name="Bach T."/>
            <person name="Mueller R."/>
        </authorList>
    </citation>
    <scope>NUCLEOTIDE SEQUENCE [LARGE SCALE GENOMIC DNA]</scope>
    <source>
        <strain evidence="2 3">MSr12523</strain>
    </source>
</reference>
<feature type="region of interest" description="Disordered" evidence="1">
    <location>
        <begin position="36"/>
        <end position="61"/>
    </location>
</feature>
<evidence type="ECO:0000313" key="3">
    <source>
        <dbReference type="Proteomes" id="UP001379533"/>
    </source>
</evidence>
<sequence length="390" mass="43340">MARRRLLVFGLVGSLVVIGPVLRWTIRRDAPHASVDAHESSSFSEMPSGLDRASSGGPLGSAPPVEQLPVTVCWKNLAAFDKNLSLANFRAALTAALAANDPHLTNYLQERLTELVGDDPQKALEVVDWAETSAPPALGVYMEALKKTPAVQNEEVSERLVGLGESKTASLEHRSAAIDALETQRRLSDRALSRLSAVAMDETVDSTAWVATRTLGRVMKEDYARTGSYERYWKQLLQIGERSNESAVRLLALEMPSYSNPLLDRGSMDRLGNILHSDPERDVREMAAFRLSVTAEPQRALEIFRTAFSHEKELCVRWAIVRFAVRAAGERALPLLAQFAAQDSRFQQDYLDFKALYAQGTVDFARVWFEKQERHQCPEEGEGEEGRTNG</sequence>
<protein>
    <submittedName>
        <fullName evidence="2">HEAT repeat domain-containing protein</fullName>
    </submittedName>
</protein>
<dbReference type="InterPro" id="IPR011989">
    <property type="entry name" value="ARM-like"/>
</dbReference>
<dbReference type="SUPFAM" id="SSF48371">
    <property type="entry name" value="ARM repeat"/>
    <property type="match status" value="1"/>
</dbReference>
<dbReference type="Proteomes" id="UP001379533">
    <property type="component" value="Chromosome"/>
</dbReference>
<accession>A0ABZ2K2W6</accession>